<protein>
    <submittedName>
        <fullName evidence="2">Uncharacterized protein</fullName>
    </submittedName>
</protein>
<keyword evidence="3" id="KW-1185">Reference proteome</keyword>
<proteinExistence type="predicted"/>
<feature type="compositionally biased region" description="Basic and acidic residues" evidence="1">
    <location>
        <begin position="38"/>
        <end position="60"/>
    </location>
</feature>
<evidence type="ECO:0000256" key="1">
    <source>
        <dbReference type="SAM" id="MobiDB-lite"/>
    </source>
</evidence>
<feature type="region of interest" description="Disordered" evidence="1">
    <location>
        <begin position="76"/>
        <end position="95"/>
    </location>
</feature>
<accession>A0AAD8IZC4</accession>
<sequence length="122" mass="13588">MISAKNQKKDTNDTGSLVHVADPTQKNGLDYFMSPSTDKSDLEKNLERRGSGLGCRKEGLGDLNQTHKYHTSDIISGHLNTGSLPENSGHAVTEEDELPLRAHMAHSILMNWWMMILNSQEI</sequence>
<reference evidence="2" key="2">
    <citation type="submission" date="2023-05" db="EMBL/GenBank/DDBJ databases">
        <authorList>
            <person name="Schelkunov M.I."/>
        </authorList>
    </citation>
    <scope>NUCLEOTIDE SEQUENCE</scope>
    <source>
        <strain evidence="2">Hsosn_3</strain>
        <tissue evidence="2">Leaf</tissue>
    </source>
</reference>
<reference evidence="2" key="1">
    <citation type="submission" date="2023-02" db="EMBL/GenBank/DDBJ databases">
        <title>Genome of toxic invasive species Heracleum sosnowskyi carries increased number of genes despite the absence of recent whole-genome duplications.</title>
        <authorList>
            <person name="Schelkunov M."/>
            <person name="Shtratnikova V."/>
            <person name="Makarenko M."/>
            <person name="Klepikova A."/>
            <person name="Omelchenko D."/>
            <person name="Novikova G."/>
            <person name="Obukhova E."/>
            <person name="Bogdanov V."/>
            <person name="Penin A."/>
            <person name="Logacheva M."/>
        </authorList>
    </citation>
    <scope>NUCLEOTIDE SEQUENCE</scope>
    <source>
        <strain evidence="2">Hsosn_3</strain>
        <tissue evidence="2">Leaf</tissue>
    </source>
</reference>
<name>A0AAD8IZC4_9APIA</name>
<dbReference type="AlphaFoldDB" id="A0AAD8IZC4"/>
<evidence type="ECO:0000313" key="3">
    <source>
        <dbReference type="Proteomes" id="UP001237642"/>
    </source>
</evidence>
<gene>
    <name evidence="2" type="ORF">POM88_011946</name>
</gene>
<organism evidence="2 3">
    <name type="scientific">Heracleum sosnowskyi</name>
    <dbReference type="NCBI Taxonomy" id="360622"/>
    <lineage>
        <taxon>Eukaryota</taxon>
        <taxon>Viridiplantae</taxon>
        <taxon>Streptophyta</taxon>
        <taxon>Embryophyta</taxon>
        <taxon>Tracheophyta</taxon>
        <taxon>Spermatophyta</taxon>
        <taxon>Magnoliopsida</taxon>
        <taxon>eudicotyledons</taxon>
        <taxon>Gunneridae</taxon>
        <taxon>Pentapetalae</taxon>
        <taxon>asterids</taxon>
        <taxon>campanulids</taxon>
        <taxon>Apiales</taxon>
        <taxon>Apiaceae</taxon>
        <taxon>Apioideae</taxon>
        <taxon>apioid superclade</taxon>
        <taxon>Tordylieae</taxon>
        <taxon>Tordyliinae</taxon>
        <taxon>Heracleum</taxon>
    </lineage>
</organism>
<dbReference type="Proteomes" id="UP001237642">
    <property type="component" value="Unassembled WGS sequence"/>
</dbReference>
<dbReference type="EMBL" id="JAUIZM010000003">
    <property type="protein sequence ID" value="KAK1392890.1"/>
    <property type="molecule type" value="Genomic_DNA"/>
</dbReference>
<evidence type="ECO:0000313" key="2">
    <source>
        <dbReference type="EMBL" id="KAK1392890.1"/>
    </source>
</evidence>
<feature type="region of interest" description="Disordered" evidence="1">
    <location>
        <begin position="1"/>
        <end position="61"/>
    </location>
</feature>
<comment type="caution">
    <text evidence="2">The sequence shown here is derived from an EMBL/GenBank/DDBJ whole genome shotgun (WGS) entry which is preliminary data.</text>
</comment>